<evidence type="ECO:0000256" key="1">
    <source>
        <dbReference type="SAM" id="MobiDB-lite"/>
    </source>
</evidence>
<dbReference type="Proteomes" id="UP000027138">
    <property type="component" value="Unassembled WGS sequence"/>
</dbReference>
<dbReference type="EMBL" id="KK914624">
    <property type="protein sequence ID" value="KDP31510.1"/>
    <property type="molecule type" value="Genomic_DNA"/>
</dbReference>
<feature type="region of interest" description="Disordered" evidence="1">
    <location>
        <begin position="32"/>
        <end position="54"/>
    </location>
</feature>
<gene>
    <name evidence="2" type="ORF">JCGZ_15355</name>
</gene>
<proteinExistence type="predicted"/>
<evidence type="ECO:0000313" key="3">
    <source>
        <dbReference type="Proteomes" id="UP000027138"/>
    </source>
</evidence>
<organism evidence="2 3">
    <name type="scientific">Jatropha curcas</name>
    <name type="common">Barbados nut</name>
    <dbReference type="NCBI Taxonomy" id="180498"/>
    <lineage>
        <taxon>Eukaryota</taxon>
        <taxon>Viridiplantae</taxon>
        <taxon>Streptophyta</taxon>
        <taxon>Embryophyta</taxon>
        <taxon>Tracheophyta</taxon>
        <taxon>Spermatophyta</taxon>
        <taxon>Magnoliopsida</taxon>
        <taxon>eudicotyledons</taxon>
        <taxon>Gunneridae</taxon>
        <taxon>Pentapetalae</taxon>
        <taxon>rosids</taxon>
        <taxon>fabids</taxon>
        <taxon>Malpighiales</taxon>
        <taxon>Euphorbiaceae</taxon>
        <taxon>Crotonoideae</taxon>
        <taxon>Jatropheae</taxon>
        <taxon>Jatropha</taxon>
    </lineage>
</organism>
<name>A0A067KGW4_JATCU</name>
<keyword evidence="3" id="KW-1185">Reference proteome</keyword>
<sequence length="178" mass="19183">MPSGTILCIPPSFIGVLRGVHYSKSSSIVEKKTNTGSLDSDGGPTKVGLGSSERGCTPCKEGEINSTVQNPTETALTLNDDLNKCLGKMVSVFDDVAIDFNSPSVKSIEKVTRKKIDVMDSLVIQSATSKSSTKEDIESSSKCNKELKGKLPQSSWGSLILVVLFLKRSIERDIKKRS</sequence>
<accession>A0A067KGW4</accession>
<dbReference type="AlphaFoldDB" id="A0A067KGW4"/>
<reference evidence="2 3" key="1">
    <citation type="journal article" date="2014" name="PLoS ONE">
        <title>Global Analysis of Gene Expression Profiles in Physic Nut (Jatropha curcas L.) Seedlings Exposed to Salt Stress.</title>
        <authorList>
            <person name="Zhang L."/>
            <person name="Zhang C."/>
            <person name="Wu P."/>
            <person name="Chen Y."/>
            <person name="Li M."/>
            <person name="Jiang H."/>
            <person name="Wu G."/>
        </authorList>
    </citation>
    <scope>NUCLEOTIDE SEQUENCE [LARGE SCALE GENOMIC DNA]</scope>
    <source>
        <strain evidence="3">cv. GZQX0401</strain>
        <tissue evidence="2">Young leaves</tissue>
    </source>
</reference>
<protein>
    <submittedName>
        <fullName evidence="2">Uncharacterized protein</fullName>
    </submittedName>
</protein>
<evidence type="ECO:0000313" key="2">
    <source>
        <dbReference type="EMBL" id="KDP31510.1"/>
    </source>
</evidence>